<evidence type="ECO:0000313" key="4">
    <source>
        <dbReference type="Proteomes" id="UP000294604"/>
    </source>
</evidence>
<gene>
    <name evidence="3" type="ORF">CCUG60884_00195</name>
</gene>
<name>A0A4R8SZZ6_9MYCO</name>
<feature type="region of interest" description="Disordered" evidence="1">
    <location>
        <begin position="609"/>
        <end position="650"/>
    </location>
</feature>
<organism evidence="3 4">
    <name type="scientific">Mycobacteroides salmoniphilum</name>
    <dbReference type="NCBI Taxonomy" id="404941"/>
    <lineage>
        <taxon>Bacteria</taxon>
        <taxon>Bacillati</taxon>
        <taxon>Actinomycetota</taxon>
        <taxon>Actinomycetes</taxon>
        <taxon>Mycobacteriales</taxon>
        <taxon>Mycobacteriaceae</taxon>
        <taxon>Mycobacteroides</taxon>
    </lineage>
</organism>
<accession>A0A4R8SZZ6</accession>
<dbReference type="AlphaFoldDB" id="A0A4R8SZZ6"/>
<evidence type="ECO:0000256" key="2">
    <source>
        <dbReference type="SAM" id="Phobius"/>
    </source>
</evidence>
<feature type="compositionally biased region" description="Basic and acidic residues" evidence="1">
    <location>
        <begin position="631"/>
        <end position="641"/>
    </location>
</feature>
<dbReference type="EMBL" id="PECL01000002">
    <property type="protein sequence ID" value="TEA09205.1"/>
    <property type="molecule type" value="Genomic_DNA"/>
</dbReference>
<dbReference type="RefSeq" id="WP_134080881.1">
    <property type="nucleotide sequence ID" value="NZ_PECL01000002.1"/>
</dbReference>
<protein>
    <submittedName>
        <fullName evidence="3">Uncharacterized protein</fullName>
    </submittedName>
</protein>
<feature type="transmembrane region" description="Helical" evidence="2">
    <location>
        <begin position="724"/>
        <end position="745"/>
    </location>
</feature>
<evidence type="ECO:0000313" key="3">
    <source>
        <dbReference type="EMBL" id="TEA09205.1"/>
    </source>
</evidence>
<sequence length="746" mass="81292">MSSAAKRALLINGHGSYSADYQSLTGPVDSVAKFGQLLDWYIGKMDGLNPLGGPGQVWIIGPAACELLGWWSDEITEEDARLSPAQLQDFLAGVFGSLDGTGWELLTGPDKKMPDKLSPQMLLVKKVTMYQRDAKGNLLKDGRGNDVTRIERRMVQLILEPFAEEITGRSEIGLLENLPEDDEAATREVGRRVVWLTEQLGILPTVAAATTGQRIQDEIYKARKKKGTEKGGAIVDKPGVIEGVAIGAGDEGAGVISVGELEPAAHWGRPHIAASEIPDECDLLLLDQSAAYLATAGTIELGFGDIDHLQGDQDIARMFAAATARSTSRKDPTAKWPFGIFLAVLPAGSSDRCNHLPKNMPLPHPLMEKDRDVDVWITTESVRGLCAPVEEGGGGFRLEDLAIDEAYVWDDTRRFLEDWAAKLRAVRLAAIRAGDKDVARYIGAIYKHYVGRMGTDKWPESKMYHWQPIWRAAIIAHCRWRARRQAMILGAQIQAKAKAAVDPSPWQQYIAEHGLWPIYTYTDSWRFLVPVGMQLAPTPEEILALIDEGQAPALGRLIEESRELLTGEQRELLLASTTGEEVSAVVYGRSGIPTMPMQDQSLAPLALEEPAPADDTGSGVEEAEPDAGDSGEVRGDAEPSRRRGKGQRRRMYVGNRAAELAADVSPAAVSDLKHLVDTGKFSYLPDGVNHVSRTHERPAPVPVEPPVPVPPPDAQLVPLWWRPAVIYTAAALALILAILAIVLVVI</sequence>
<comment type="caution">
    <text evidence="3">The sequence shown here is derived from an EMBL/GenBank/DDBJ whole genome shotgun (WGS) entry which is preliminary data.</text>
</comment>
<proteinExistence type="predicted"/>
<reference evidence="3 4" key="1">
    <citation type="journal article" date="2019" name="Sci. Rep.">
        <title>Extended insight into the Mycobacterium chelonae-abscessus complex through whole genome sequencing of Mycobacterium salmoniphilum outbreak and Mycobacterium salmoniphilum-like strains.</title>
        <authorList>
            <person name="Behra P.R.K."/>
            <person name="Das S."/>
            <person name="Pettersson B.M.F."/>
            <person name="Shirreff L."/>
            <person name="DuCote T."/>
            <person name="Jacobsson K.G."/>
            <person name="Ennis D.G."/>
            <person name="Kirsebom L.A."/>
        </authorList>
    </citation>
    <scope>NUCLEOTIDE SEQUENCE [LARGE SCALE GENOMIC DNA]</scope>
    <source>
        <strain evidence="3 4">CCUG 60884</strain>
    </source>
</reference>
<evidence type="ECO:0000256" key="1">
    <source>
        <dbReference type="SAM" id="MobiDB-lite"/>
    </source>
</evidence>
<keyword evidence="2" id="KW-0472">Membrane</keyword>
<keyword evidence="2" id="KW-1133">Transmembrane helix</keyword>
<keyword evidence="2" id="KW-0812">Transmembrane</keyword>
<dbReference type="Proteomes" id="UP000294604">
    <property type="component" value="Unassembled WGS sequence"/>
</dbReference>